<keyword evidence="9" id="KW-1185">Reference proteome</keyword>
<dbReference type="InterPro" id="IPR034466">
    <property type="entry name" value="Methyltransferase_Class_B"/>
</dbReference>
<dbReference type="Pfam" id="PF04055">
    <property type="entry name" value="Radical_SAM"/>
    <property type="match status" value="1"/>
</dbReference>
<dbReference type="SUPFAM" id="SSF102114">
    <property type="entry name" value="Radical SAM enzymes"/>
    <property type="match status" value="1"/>
</dbReference>
<organism evidence="8 9">
    <name type="scientific">Vecturithrix granuli</name>
    <dbReference type="NCBI Taxonomy" id="1499967"/>
    <lineage>
        <taxon>Bacteria</taxon>
        <taxon>Candidatus Moduliflexota</taxon>
        <taxon>Candidatus Vecturitrichia</taxon>
        <taxon>Candidatus Vecturitrichales</taxon>
        <taxon>Candidatus Vecturitrichaceae</taxon>
        <taxon>Candidatus Vecturithrix</taxon>
    </lineage>
</organism>
<keyword evidence="4" id="KW-0408">Iron</keyword>
<proteinExistence type="predicted"/>
<dbReference type="InterPro" id="IPR023404">
    <property type="entry name" value="rSAM_horseshoe"/>
</dbReference>
<dbReference type="PROSITE" id="PS51918">
    <property type="entry name" value="RADICAL_SAM"/>
    <property type="match status" value="1"/>
</dbReference>
<reference evidence="8 9" key="1">
    <citation type="journal article" date="2015" name="PeerJ">
        <title>First genomic representation of candidate bacterial phylum KSB3 points to enhanced environmental sensing as a trigger of wastewater bulking.</title>
        <authorList>
            <person name="Sekiguchi Y."/>
            <person name="Ohashi A."/>
            <person name="Parks D.H."/>
            <person name="Yamauchi T."/>
            <person name="Tyson G.W."/>
            <person name="Hugenholtz P."/>
        </authorList>
    </citation>
    <scope>NUCLEOTIDE SEQUENCE [LARGE SCALE GENOMIC DNA]</scope>
</reference>
<dbReference type="SFLD" id="SFLDG01082">
    <property type="entry name" value="B12-binding_domain_containing"/>
    <property type="match status" value="1"/>
</dbReference>
<feature type="domain" description="B12-binding" evidence="6">
    <location>
        <begin position="12"/>
        <end position="155"/>
    </location>
</feature>
<evidence type="ECO:0000256" key="5">
    <source>
        <dbReference type="ARBA" id="ARBA00023014"/>
    </source>
</evidence>
<dbReference type="Proteomes" id="UP000030661">
    <property type="component" value="Unassembled WGS sequence"/>
</dbReference>
<dbReference type="GO" id="GO:0005829">
    <property type="term" value="C:cytosol"/>
    <property type="evidence" value="ECO:0007669"/>
    <property type="project" value="TreeGrafter"/>
</dbReference>
<evidence type="ECO:0000313" key="9">
    <source>
        <dbReference type="Proteomes" id="UP000030661"/>
    </source>
</evidence>
<dbReference type="InterPro" id="IPR058240">
    <property type="entry name" value="rSAM_sf"/>
</dbReference>
<keyword evidence="5" id="KW-0411">Iron-sulfur</keyword>
<dbReference type="CDD" id="cd01335">
    <property type="entry name" value="Radical_SAM"/>
    <property type="match status" value="1"/>
</dbReference>
<evidence type="ECO:0000256" key="4">
    <source>
        <dbReference type="ARBA" id="ARBA00023004"/>
    </source>
</evidence>
<dbReference type="SFLD" id="SFLDS00029">
    <property type="entry name" value="Radical_SAM"/>
    <property type="match status" value="1"/>
</dbReference>
<dbReference type="eggNOG" id="COG1032">
    <property type="taxonomic scope" value="Bacteria"/>
</dbReference>
<dbReference type="SFLD" id="SFLDG01123">
    <property type="entry name" value="methyltransferase_(Class_B)"/>
    <property type="match status" value="1"/>
</dbReference>
<accession>A0A081BYS7</accession>
<keyword evidence="2" id="KW-0949">S-adenosyl-L-methionine</keyword>
<dbReference type="InterPro" id="IPR051198">
    <property type="entry name" value="BchE-like"/>
</dbReference>
<dbReference type="InterPro" id="IPR006158">
    <property type="entry name" value="Cobalamin-bd"/>
</dbReference>
<protein>
    <submittedName>
        <fullName evidence="8">Radical SAM domain protein</fullName>
    </submittedName>
</protein>
<dbReference type="GO" id="GO:0046872">
    <property type="term" value="F:metal ion binding"/>
    <property type="evidence" value="ECO:0007669"/>
    <property type="project" value="UniProtKB-KW"/>
</dbReference>
<dbReference type="EMBL" id="DF820466">
    <property type="protein sequence ID" value="GAK57482.1"/>
    <property type="molecule type" value="Genomic_DNA"/>
</dbReference>
<evidence type="ECO:0000256" key="1">
    <source>
        <dbReference type="ARBA" id="ARBA00001966"/>
    </source>
</evidence>
<dbReference type="HOGENOM" id="CLU_473029_0_0_0"/>
<evidence type="ECO:0000259" key="6">
    <source>
        <dbReference type="PROSITE" id="PS51332"/>
    </source>
</evidence>
<comment type="cofactor">
    <cofactor evidence="1">
        <name>[4Fe-4S] cluster</name>
        <dbReference type="ChEBI" id="CHEBI:49883"/>
    </cofactor>
</comment>
<dbReference type="GO" id="GO:0003824">
    <property type="term" value="F:catalytic activity"/>
    <property type="evidence" value="ECO:0007669"/>
    <property type="project" value="InterPro"/>
</dbReference>
<dbReference type="GO" id="GO:0031419">
    <property type="term" value="F:cobalamin binding"/>
    <property type="evidence" value="ECO:0007669"/>
    <property type="project" value="InterPro"/>
</dbReference>
<dbReference type="STRING" id="1499967.U27_04449"/>
<gene>
    <name evidence="8" type="ORF">U27_04449</name>
</gene>
<dbReference type="GO" id="GO:0051539">
    <property type="term" value="F:4 iron, 4 sulfur cluster binding"/>
    <property type="evidence" value="ECO:0007669"/>
    <property type="project" value="UniProtKB-KW"/>
</dbReference>
<name>A0A081BYS7_VECG1</name>
<dbReference type="PROSITE" id="PS51332">
    <property type="entry name" value="B12_BINDING"/>
    <property type="match status" value="1"/>
</dbReference>
<dbReference type="AlphaFoldDB" id="A0A081BYS7"/>
<sequence length="596" mass="67750">MKPKKKLVFVQLPIPRLAITREDHNLPVAALVLQAYLQEQPIAKHVDIQLLDPDLQNYGSDETILREILKLAPDVVGLSLYCWNVERSLYLAEQIKRASSSAAGASGPLLVAGGPEVTPDNNLLGHTAIDVYVYGEGEYPVKLLLEASINQKEWAEKMFDNIPGTMFVQNSVWRVNPPQRQAVDLNQTTPAYLKNLVPRANWNEMFVETMRGCPFACRFCYYNKNCGGLRYLDCETVLQLVRYARDQQYRELFLLDPCFNLRPDLEMLLGHIALINADRQVKIATELRADMIDDHLAQLLADAGFSEVEVGLQSIHTETMQQIGRRHNLDQFLRGCHAMLVRGIATKVDLIVGLPGDTLEKFKQSARWVKREGLAEDLQVFCLSVLPGTFFRAHAEELGLRYSPLPPYYLLSAPDWPAEDITTAFSWAEDYFGMSFEPDLEEECTLQPVLDGRFQEILQLDPSHPCQLPGATTSITKWVIGPILKADDLFTHLPVMQHYTKNNPYSIYHVYIELQQEIPLDALFDFYPAFTLLKQQFIDRDLSVLSVDATAIFHYQIQILLKTSMLSRFSQQYLAALQQHFPVEMVGTNAEVKDEL</sequence>
<dbReference type="Gene3D" id="3.40.50.280">
    <property type="entry name" value="Cobalamin-binding domain"/>
    <property type="match status" value="1"/>
</dbReference>
<evidence type="ECO:0000256" key="2">
    <source>
        <dbReference type="ARBA" id="ARBA00022691"/>
    </source>
</evidence>
<evidence type="ECO:0000259" key="7">
    <source>
        <dbReference type="PROSITE" id="PS51918"/>
    </source>
</evidence>
<dbReference type="SMART" id="SM00729">
    <property type="entry name" value="Elp3"/>
    <property type="match status" value="1"/>
</dbReference>
<dbReference type="PANTHER" id="PTHR43409">
    <property type="entry name" value="ANAEROBIC MAGNESIUM-PROTOPORPHYRIN IX MONOMETHYL ESTER CYCLASE-RELATED"/>
    <property type="match status" value="1"/>
</dbReference>
<evidence type="ECO:0000313" key="8">
    <source>
        <dbReference type="EMBL" id="GAK57482.1"/>
    </source>
</evidence>
<dbReference type="InterPro" id="IPR007197">
    <property type="entry name" value="rSAM"/>
</dbReference>
<dbReference type="InterPro" id="IPR006638">
    <property type="entry name" value="Elp3/MiaA/NifB-like_rSAM"/>
</dbReference>
<dbReference type="Pfam" id="PF02310">
    <property type="entry name" value="B12-binding"/>
    <property type="match status" value="1"/>
</dbReference>
<dbReference type="Gene3D" id="3.80.30.20">
    <property type="entry name" value="tm_1862 like domain"/>
    <property type="match status" value="1"/>
</dbReference>
<dbReference type="PANTHER" id="PTHR43409:SF16">
    <property type="entry name" value="SLR0320 PROTEIN"/>
    <property type="match status" value="1"/>
</dbReference>
<evidence type="ECO:0000256" key="3">
    <source>
        <dbReference type="ARBA" id="ARBA00022723"/>
    </source>
</evidence>
<feature type="domain" description="Radical SAM core" evidence="7">
    <location>
        <begin position="199"/>
        <end position="429"/>
    </location>
</feature>
<keyword evidence="3" id="KW-0479">Metal-binding</keyword>